<organism evidence="1 2">
    <name type="scientific">Clunio marinus</name>
    <dbReference type="NCBI Taxonomy" id="568069"/>
    <lineage>
        <taxon>Eukaryota</taxon>
        <taxon>Metazoa</taxon>
        <taxon>Ecdysozoa</taxon>
        <taxon>Arthropoda</taxon>
        <taxon>Hexapoda</taxon>
        <taxon>Insecta</taxon>
        <taxon>Pterygota</taxon>
        <taxon>Neoptera</taxon>
        <taxon>Endopterygota</taxon>
        <taxon>Diptera</taxon>
        <taxon>Nematocera</taxon>
        <taxon>Chironomoidea</taxon>
        <taxon>Chironomidae</taxon>
        <taxon>Clunio</taxon>
    </lineage>
</organism>
<name>A0A1J1J0P3_9DIPT</name>
<dbReference type="Proteomes" id="UP000183832">
    <property type="component" value="Unassembled WGS sequence"/>
</dbReference>
<reference evidence="1 2" key="1">
    <citation type="submission" date="2015-04" db="EMBL/GenBank/DDBJ databases">
        <authorList>
            <person name="Syromyatnikov M.Y."/>
            <person name="Popov V.N."/>
        </authorList>
    </citation>
    <scope>NUCLEOTIDE SEQUENCE [LARGE SCALE GENOMIC DNA]</scope>
</reference>
<protein>
    <submittedName>
        <fullName evidence="1">CLUMA_CG019369, isoform A</fullName>
    </submittedName>
</protein>
<accession>A0A1J1J0P3</accession>
<proteinExistence type="predicted"/>
<sequence>MVDSGQAKMNSKNKKNKYKPFLLARRTESLKNECMSRLNVRTQNANGNDLPTLSSLLLFKLIIYSTLPCLVR</sequence>
<evidence type="ECO:0000313" key="2">
    <source>
        <dbReference type="Proteomes" id="UP000183832"/>
    </source>
</evidence>
<dbReference type="AlphaFoldDB" id="A0A1J1J0P3"/>
<gene>
    <name evidence="1" type="ORF">CLUMA_CG019369</name>
</gene>
<evidence type="ECO:0000313" key="1">
    <source>
        <dbReference type="EMBL" id="CRL05904.1"/>
    </source>
</evidence>
<dbReference type="EMBL" id="CVRI01000066">
    <property type="protein sequence ID" value="CRL05904.1"/>
    <property type="molecule type" value="Genomic_DNA"/>
</dbReference>
<keyword evidence="2" id="KW-1185">Reference proteome</keyword>